<keyword evidence="2" id="KW-1185">Reference proteome</keyword>
<gene>
    <name evidence="1" type="ORF">LCI18_006476</name>
</gene>
<name>A0ACD3Z3X1_FUSSC</name>
<proteinExistence type="predicted"/>
<evidence type="ECO:0000313" key="2">
    <source>
        <dbReference type="Proteomes" id="UP000830768"/>
    </source>
</evidence>
<reference evidence="1" key="1">
    <citation type="submission" date="2021-11" db="EMBL/GenBank/DDBJ databases">
        <title>Fusarium solani-melongenae Genome sequencing and assembly.</title>
        <authorList>
            <person name="Xie S."/>
            <person name="Huang L."/>
            <person name="Zhang X."/>
        </authorList>
    </citation>
    <scope>NUCLEOTIDE SEQUENCE</scope>
    <source>
        <strain evidence="1">CRI 24-3</strain>
    </source>
</reference>
<organism evidence="1 2">
    <name type="scientific">Fusarium solani subsp. cucurbitae</name>
    <name type="common">Neocosmosporum cucurbitae</name>
    <dbReference type="NCBI Taxonomy" id="2747967"/>
    <lineage>
        <taxon>Eukaryota</taxon>
        <taxon>Fungi</taxon>
        <taxon>Dikarya</taxon>
        <taxon>Ascomycota</taxon>
        <taxon>Pezizomycotina</taxon>
        <taxon>Sordariomycetes</taxon>
        <taxon>Hypocreomycetidae</taxon>
        <taxon>Hypocreales</taxon>
        <taxon>Nectriaceae</taxon>
        <taxon>Fusarium</taxon>
        <taxon>Fusarium solani species complex</taxon>
    </lineage>
</organism>
<dbReference type="EMBL" id="CP090034">
    <property type="protein sequence ID" value="UPK95541.1"/>
    <property type="molecule type" value="Genomic_DNA"/>
</dbReference>
<evidence type="ECO:0000313" key="1">
    <source>
        <dbReference type="EMBL" id="UPK95541.1"/>
    </source>
</evidence>
<sequence>MNRNCLICMGQFTYGEIYKLQLCIPLNSSDNNQQPTPQPPQPNNSPKHTTSVTMAGTSLYDLIIPTFIKGLTTYDHVLAKAQEYAKEKGINVDEFLEARLVEDQLPLSFQVQNTSKVVQITVGRLTGVDPTLLENTEKTVAELRTRVQKTLELVKAVKPEDVNSREEALIDLPWAGKTHQVTVKHAVLTHGQTNFFFHLVTGYSILRAKGVPVGKADYLSSFLGL</sequence>
<protein>
    <submittedName>
        <fullName evidence="1">Uncharacterized protein</fullName>
    </submittedName>
</protein>
<dbReference type="Proteomes" id="UP000830768">
    <property type="component" value="Chromosome 5"/>
</dbReference>
<accession>A0ACD3Z3X1</accession>